<sequence length="74" mass="8129">MATAALKNSTMQLVFNDGNDLETGLPVYKYKTFSNIKTTATPDQLHAVATTIASLQERPLFNVVRKDNSDIIGE</sequence>
<gene>
    <name evidence="2" type="ORF">D8M06_16335</name>
</gene>
<dbReference type="Proteomes" id="UP000269301">
    <property type="component" value="Unassembled WGS sequence"/>
</dbReference>
<feature type="domain" description="DUF1659" evidence="1">
    <location>
        <begin position="2"/>
        <end position="72"/>
    </location>
</feature>
<comment type="caution">
    <text evidence="2">The sequence shown here is derived from an EMBL/GenBank/DDBJ whole genome shotgun (WGS) entry which is preliminary data.</text>
</comment>
<dbReference type="Pfam" id="PF07872">
    <property type="entry name" value="DUF1659"/>
    <property type="match status" value="1"/>
</dbReference>
<reference evidence="2 3" key="1">
    <citation type="journal article" date="2016" name="Int. J. Syst. Evol. Microbiol.">
        <title>Oceanobacillus halophilus sp. nov., a novel moderately halophilic bacterium from a hypersaline lake.</title>
        <authorList>
            <person name="Amoozegar M.A."/>
            <person name="Bagheri M."/>
            <person name="Makhdoumi A."/>
            <person name="Nikou M.M."/>
            <person name="Fazeli S.A.S."/>
            <person name="Schumann P."/>
            <person name="Sproer C."/>
            <person name="Sanchez-Porro C."/>
            <person name="Ventosa A."/>
        </authorList>
    </citation>
    <scope>NUCLEOTIDE SEQUENCE [LARGE SCALE GENOMIC DNA]</scope>
    <source>
        <strain evidence="2 3">DSM 23996</strain>
    </source>
</reference>
<dbReference type="InterPro" id="IPR012454">
    <property type="entry name" value="DUF1659"/>
</dbReference>
<accession>A0A494ZV20</accession>
<proteinExistence type="predicted"/>
<protein>
    <submittedName>
        <fullName evidence="2">DUF1659 domain-containing protein</fullName>
    </submittedName>
</protein>
<evidence type="ECO:0000259" key="1">
    <source>
        <dbReference type="Pfam" id="PF07872"/>
    </source>
</evidence>
<organism evidence="2 3">
    <name type="scientific">Oceanobacillus halophilus</name>
    <dbReference type="NCBI Taxonomy" id="930130"/>
    <lineage>
        <taxon>Bacteria</taxon>
        <taxon>Bacillati</taxon>
        <taxon>Bacillota</taxon>
        <taxon>Bacilli</taxon>
        <taxon>Bacillales</taxon>
        <taxon>Bacillaceae</taxon>
        <taxon>Oceanobacillus</taxon>
    </lineage>
</organism>
<dbReference type="RefSeq" id="WP_121205657.1">
    <property type="nucleotide sequence ID" value="NZ_RBZP01000019.1"/>
</dbReference>
<name>A0A494ZV20_9BACI</name>
<evidence type="ECO:0000313" key="2">
    <source>
        <dbReference type="EMBL" id="RKQ30258.1"/>
    </source>
</evidence>
<evidence type="ECO:0000313" key="3">
    <source>
        <dbReference type="Proteomes" id="UP000269301"/>
    </source>
</evidence>
<keyword evidence="3" id="KW-1185">Reference proteome</keyword>
<dbReference type="EMBL" id="RBZP01000019">
    <property type="protein sequence ID" value="RKQ30258.1"/>
    <property type="molecule type" value="Genomic_DNA"/>
</dbReference>
<dbReference type="AlphaFoldDB" id="A0A494ZV20"/>
<dbReference type="OrthoDB" id="48766at2"/>